<feature type="transmembrane region" description="Helical" evidence="19">
    <location>
        <begin position="796"/>
        <end position="814"/>
    </location>
</feature>
<feature type="transmembrane region" description="Helical" evidence="19">
    <location>
        <begin position="432"/>
        <end position="453"/>
    </location>
</feature>
<dbReference type="Proteomes" id="UP000018688">
    <property type="component" value="Unassembled WGS sequence"/>
</dbReference>
<accession>V8CIX5</accession>
<dbReference type="InterPro" id="IPR018303">
    <property type="entry name" value="ATPase_P-typ_P_site"/>
</dbReference>
<dbReference type="Gene3D" id="3.40.1110.10">
    <property type="entry name" value="Calcium-transporting ATPase, cytoplasmic domain N"/>
    <property type="match status" value="1"/>
</dbReference>
<dbReference type="InterPro" id="IPR023299">
    <property type="entry name" value="ATPase_P-typ_cyto_dom_N"/>
</dbReference>
<evidence type="ECO:0000256" key="12">
    <source>
        <dbReference type="ARBA" id="ARBA00022989"/>
    </source>
</evidence>
<dbReference type="Gene3D" id="3.40.50.1000">
    <property type="entry name" value="HAD superfamily/HAD-like"/>
    <property type="match status" value="1"/>
</dbReference>
<keyword evidence="5 19" id="KW-1003">Cell membrane</keyword>
<evidence type="ECO:0000256" key="10">
    <source>
        <dbReference type="ARBA" id="ARBA00022840"/>
    </source>
</evidence>
<evidence type="ECO:0000256" key="6">
    <source>
        <dbReference type="ARBA" id="ARBA00022553"/>
    </source>
</evidence>
<proteinExistence type="inferred from homology"/>
<evidence type="ECO:0000256" key="9">
    <source>
        <dbReference type="ARBA" id="ARBA00022741"/>
    </source>
</evidence>
<evidence type="ECO:0000256" key="16">
    <source>
        <dbReference type="ARBA" id="ARBA00038904"/>
    </source>
</evidence>
<keyword evidence="6" id="KW-0597">Phosphoprotein</keyword>
<dbReference type="InterPro" id="IPR036163">
    <property type="entry name" value="HMA_dom_sf"/>
</dbReference>
<evidence type="ECO:0000259" key="20">
    <source>
        <dbReference type="PROSITE" id="PS50846"/>
    </source>
</evidence>
<dbReference type="SUPFAM" id="SSF56784">
    <property type="entry name" value="HAD-like"/>
    <property type="match status" value="1"/>
</dbReference>
<evidence type="ECO:0000256" key="17">
    <source>
        <dbReference type="ARBA" id="ARBA00040690"/>
    </source>
</evidence>
<dbReference type="InterPro" id="IPR001757">
    <property type="entry name" value="P_typ_ATPase"/>
</dbReference>
<sequence>MQKLTIAIDGMSCASCANSITKHLKSKDLLTDIHINLIAKTATLTLNDSQSLEPIFAAITKLGYKPSLLKGSSIPMQSQHFSLSLAPAQTLAKGATFTTSQIPAQQSKELDSTLESIFEKVDSRGSATNVSGLTKDSRICDEKSGLCERVQGRILGVCNRSPREIIHDLSRKAESISAKYFLHKHRVLLSGVCALIVLYLAMTPMLLDSALIAPFNDMRVNFFTQLFLALTSMHLGRDYYFKGFRTLLAKSPTMDSLIAISTTAALVYSVYNALLGHTHWYFESICVILFFVLFGKGLEQNAKDTTSSVIRALLLGNLSQVLRIDSKTECQISPQEIRIGDKLRILPAQTIPADGIVYDGEGGVDESMLSGEMIPVEKRAGDRVYAGSINTNRAFIMQATSTSEHSTLSTLGALVQEAMSSKPSIAKLADVIAAYFVPAVIVVALVAFGIWWVCEGLDFAFGVFISVLVISCPCALGLATPMAVMIGTALANRQGVFIKQAQSFEKLGKISDVVFDKTGTLTQATLKVVAVQSLCDLSDREILALSAGLEKGSEHIIAKAIIQEAKQQEIELSEFREFCARAGFGIEAVKDGCTYALGNQAMFAGQIEAPTQERQEAYIEVLLGKKVDSSYELLGIITLEDTLKPRAKELLQALKDKGLTPHILSGDSDKNTKRIAESLGVSRYLAGIKPEDKLAYIQELQKQGKVVMMIGDGLNDVGALAAADVSLSFAKANDVSKNTADIIIYHNDISRILFVMSLSKKVIQNIRENLGFAFIYNCICIPLACGVLYYPAQILLNPMIAAFAMSASSVSVVLNSQRLWKFRF</sequence>
<dbReference type="eggNOG" id="COG2217">
    <property type="taxonomic scope" value="Bacteria"/>
</dbReference>
<evidence type="ECO:0000313" key="21">
    <source>
        <dbReference type="EMBL" id="ETD26701.1"/>
    </source>
</evidence>
<dbReference type="NCBIfam" id="TIGR01494">
    <property type="entry name" value="ATPase_P-type"/>
    <property type="match status" value="1"/>
</dbReference>
<organism evidence="21 22">
    <name type="scientific">Helicobacter canis NCTC 12740</name>
    <dbReference type="NCBI Taxonomy" id="1357399"/>
    <lineage>
        <taxon>Bacteria</taxon>
        <taxon>Pseudomonadati</taxon>
        <taxon>Campylobacterota</taxon>
        <taxon>Epsilonproteobacteria</taxon>
        <taxon>Campylobacterales</taxon>
        <taxon>Helicobacteraceae</taxon>
        <taxon>Helicobacter</taxon>
    </lineage>
</organism>
<evidence type="ECO:0000256" key="19">
    <source>
        <dbReference type="RuleBase" id="RU362081"/>
    </source>
</evidence>
<evidence type="ECO:0000256" key="2">
    <source>
        <dbReference type="ARBA" id="ARBA00004236"/>
    </source>
</evidence>
<keyword evidence="12 19" id="KW-1133">Transmembrane helix</keyword>
<feature type="transmembrane region" description="Helical" evidence="19">
    <location>
        <begin position="219"/>
        <end position="236"/>
    </location>
</feature>
<dbReference type="InterPro" id="IPR008250">
    <property type="entry name" value="ATPase_P-typ_transduc_dom_A_sf"/>
</dbReference>
<dbReference type="PATRIC" id="fig|1357399.3.peg.1141"/>
<dbReference type="PROSITE" id="PS00154">
    <property type="entry name" value="ATPASE_E1_E2"/>
    <property type="match status" value="1"/>
</dbReference>
<dbReference type="GO" id="GO:0055070">
    <property type="term" value="P:copper ion homeostasis"/>
    <property type="evidence" value="ECO:0007669"/>
    <property type="project" value="TreeGrafter"/>
</dbReference>
<dbReference type="SUPFAM" id="SSF81653">
    <property type="entry name" value="Calcium ATPase, transduction domain A"/>
    <property type="match status" value="1"/>
</dbReference>
<dbReference type="InterPro" id="IPR017969">
    <property type="entry name" value="Heavy-metal-associated_CS"/>
</dbReference>
<feature type="domain" description="HMA" evidence="20">
    <location>
        <begin position="2"/>
        <end position="67"/>
    </location>
</feature>
<comment type="catalytic activity">
    <reaction evidence="18">
        <text>Cu(2+)(in) + ATP + H2O = Cu(2+)(out) + ADP + phosphate + H(+)</text>
        <dbReference type="Rhea" id="RHEA:10376"/>
        <dbReference type="ChEBI" id="CHEBI:15377"/>
        <dbReference type="ChEBI" id="CHEBI:15378"/>
        <dbReference type="ChEBI" id="CHEBI:29036"/>
        <dbReference type="ChEBI" id="CHEBI:30616"/>
        <dbReference type="ChEBI" id="CHEBI:43474"/>
        <dbReference type="ChEBI" id="CHEBI:456216"/>
        <dbReference type="EC" id="7.2.2.9"/>
    </reaction>
</comment>
<dbReference type="RefSeq" id="WP_023930038.1">
    <property type="nucleotide sequence ID" value="NZ_KI669458.1"/>
</dbReference>
<dbReference type="PROSITE" id="PS01047">
    <property type="entry name" value="HMA_1"/>
    <property type="match status" value="1"/>
</dbReference>
<dbReference type="PROSITE" id="PS50846">
    <property type="entry name" value="HMA_2"/>
    <property type="match status" value="1"/>
</dbReference>
<dbReference type="SFLD" id="SFLDF00027">
    <property type="entry name" value="p-type_atpase"/>
    <property type="match status" value="1"/>
</dbReference>
<dbReference type="SUPFAM" id="SSF81665">
    <property type="entry name" value="Calcium ATPase, transmembrane domain M"/>
    <property type="match status" value="1"/>
</dbReference>
<dbReference type="InterPro" id="IPR059000">
    <property type="entry name" value="ATPase_P-type_domA"/>
</dbReference>
<dbReference type="NCBIfam" id="TIGR01525">
    <property type="entry name" value="ATPase-IB_hvy"/>
    <property type="match status" value="1"/>
</dbReference>
<evidence type="ECO:0000256" key="15">
    <source>
        <dbReference type="ARBA" id="ARBA00037143"/>
    </source>
</evidence>
<dbReference type="SFLD" id="SFLDG00002">
    <property type="entry name" value="C1.7:_P-type_atpase_like"/>
    <property type="match status" value="1"/>
</dbReference>
<keyword evidence="9 19" id="KW-0547">Nucleotide-binding</keyword>
<evidence type="ECO:0000256" key="5">
    <source>
        <dbReference type="ARBA" id="ARBA00022475"/>
    </source>
</evidence>
<dbReference type="AlphaFoldDB" id="V8CIX5"/>
<dbReference type="EMBL" id="AZJJ01000002">
    <property type="protein sequence ID" value="ETD26701.1"/>
    <property type="molecule type" value="Genomic_DNA"/>
</dbReference>
<comment type="caution">
    <text evidence="21">The sequence shown here is derived from an EMBL/GenBank/DDBJ whole genome shotgun (WGS) entry which is preliminary data.</text>
</comment>
<evidence type="ECO:0000256" key="18">
    <source>
        <dbReference type="ARBA" id="ARBA00047424"/>
    </source>
</evidence>
<evidence type="ECO:0000256" key="11">
    <source>
        <dbReference type="ARBA" id="ARBA00022967"/>
    </source>
</evidence>
<evidence type="ECO:0000256" key="4">
    <source>
        <dbReference type="ARBA" id="ARBA00022448"/>
    </source>
</evidence>
<dbReference type="NCBIfam" id="TIGR01511">
    <property type="entry name" value="ATPase-IB1_Cu"/>
    <property type="match status" value="1"/>
</dbReference>
<dbReference type="InterPro" id="IPR027256">
    <property type="entry name" value="P-typ_ATPase_IB"/>
</dbReference>
<dbReference type="InterPro" id="IPR023214">
    <property type="entry name" value="HAD_sf"/>
</dbReference>
<dbReference type="SFLD" id="SFLDS00003">
    <property type="entry name" value="Haloacid_Dehalogenase"/>
    <property type="match status" value="1"/>
</dbReference>
<dbReference type="EC" id="7.2.2.9" evidence="16"/>
<feature type="transmembrane region" description="Helical" evidence="19">
    <location>
        <begin position="187"/>
        <end position="207"/>
    </location>
</feature>
<dbReference type="InterPro" id="IPR006121">
    <property type="entry name" value="HMA_dom"/>
</dbReference>
<comment type="function">
    <text evidence="15">Probably involved in copper export.</text>
</comment>
<keyword evidence="22" id="KW-1185">Reference proteome</keyword>
<evidence type="ECO:0000256" key="3">
    <source>
        <dbReference type="ARBA" id="ARBA00006024"/>
    </source>
</evidence>
<keyword evidence="8 19" id="KW-0479">Metal-binding</keyword>
<dbReference type="STRING" id="1357399.HMPREF2087_01086"/>
<dbReference type="PRINTS" id="PR00943">
    <property type="entry name" value="CUATPASE"/>
</dbReference>
<dbReference type="InterPro" id="IPR044492">
    <property type="entry name" value="P_typ_ATPase_HD_dom"/>
</dbReference>
<name>V8CIX5_9HELI</name>
<dbReference type="OrthoDB" id="2490525at2"/>
<dbReference type="Pfam" id="PF00403">
    <property type="entry name" value="HMA"/>
    <property type="match status" value="1"/>
</dbReference>
<feature type="transmembrane region" description="Helical" evidence="19">
    <location>
        <begin position="459"/>
        <end position="484"/>
    </location>
</feature>
<dbReference type="Pfam" id="PF00122">
    <property type="entry name" value="E1-E2_ATPase"/>
    <property type="match status" value="1"/>
</dbReference>
<dbReference type="Pfam" id="PF00702">
    <property type="entry name" value="Hydrolase"/>
    <property type="match status" value="1"/>
</dbReference>
<comment type="similarity">
    <text evidence="3 19">Belongs to the cation transport ATPase (P-type) (TC 3.A.3) family. Type IB subfamily.</text>
</comment>
<dbReference type="Gene3D" id="2.70.150.10">
    <property type="entry name" value="Calcium-transporting ATPase, cytoplasmic transduction domain A"/>
    <property type="match status" value="1"/>
</dbReference>
<dbReference type="GO" id="GO:0005507">
    <property type="term" value="F:copper ion binding"/>
    <property type="evidence" value="ECO:0007669"/>
    <property type="project" value="TreeGrafter"/>
</dbReference>
<dbReference type="InterPro" id="IPR023298">
    <property type="entry name" value="ATPase_P-typ_TM_dom_sf"/>
</dbReference>
<protein>
    <recommendedName>
        <fullName evidence="17">Copper-transporting ATPase</fullName>
        <ecNumber evidence="16">7.2.2.9</ecNumber>
    </recommendedName>
</protein>
<keyword evidence="4" id="KW-0813">Transport</keyword>
<feature type="transmembrane region" description="Helical" evidence="19">
    <location>
        <begin position="770"/>
        <end position="790"/>
    </location>
</feature>
<comment type="subcellular location">
    <subcellularLocation>
        <location evidence="2 19">Cell membrane</location>
    </subcellularLocation>
    <subcellularLocation>
        <location evidence="1">Endomembrane system</location>
        <topology evidence="1">Multi-pass membrane protein</topology>
    </subcellularLocation>
</comment>
<evidence type="ECO:0000256" key="8">
    <source>
        <dbReference type="ARBA" id="ARBA00022723"/>
    </source>
</evidence>
<keyword evidence="14 19" id="KW-0472">Membrane</keyword>
<dbReference type="InterPro" id="IPR036412">
    <property type="entry name" value="HAD-like_sf"/>
</dbReference>
<dbReference type="GO" id="GO:0005524">
    <property type="term" value="F:ATP binding"/>
    <property type="evidence" value="ECO:0007669"/>
    <property type="project" value="UniProtKB-UniRule"/>
</dbReference>
<dbReference type="GO" id="GO:0005886">
    <property type="term" value="C:plasma membrane"/>
    <property type="evidence" value="ECO:0007669"/>
    <property type="project" value="UniProtKB-SubCell"/>
</dbReference>
<dbReference type="SUPFAM" id="SSF55008">
    <property type="entry name" value="HMA, heavy metal-associated domain"/>
    <property type="match status" value="1"/>
</dbReference>
<reference evidence="21 22" key="1">
    <citation type="submission" date="2013-10" db="EMBL/GenBank/DDBJ databases">
        <title>The Genome Sequence of Helicobacter canis NCTC 12740.</title>
        <authorList>
            <consortium name="The Broad Institute Genomics Platform"/>
            <person name="Earl A."/>
            <person name="Fox J.G."/>
            <person name="Shen Z."/>
            <person name="Young S.K."/>
            <person name="Zeng Q."/>
            <person name="Gargeya S."/>
            <person name="Fitzgerald M."/>
            <person name="Abouelleil A."/>
            <person name="Alvarado L."/>
            <person name="Chapman S.B."/>
            <person name="Gainer-Dewar J."/>
            <person name="Goldberg J."/>
            <person name="Griggs A."/>
            <person name="Gujja S."/>
            <person name="Hansen M."/>
            <person name="Howarth C."/>
            <person name="Imamovic A."/>
            <person name="Ireland A."/>
            <person name="Larimer J."/>
            <person name="McCowan C."/>
            <person name="Murphy C."/>
            <person name="Pearson M."/>
            <person name="Poon T.W."/>
            <person name="Priest M."/>
            <person name="Roberts A."/>
            <person name="Saif S."/>
            <person name="Shea T."/>
            <person name="Sykes S."/>
            <person name="Wortman J."/>
            <person name="Nusbaum C."/>
            <person name="Birren B."/>
        </authorList>
    </citation>
    <scope>NUCLEOTIDE SEQUENCE [LARGE SCALE GENOMIC DNA]</scope>
    <source>
        <strain evidence="21 22">NCTC 12740</strain>
    </source>
</reference>
<keyword evidence="7 19" id="KW-0812">Transmembrane</keyword>
<gene>
    <name evidence="21" type="ORF">HMPREF2087_01086</name>
</gene>
<dbReference type="Gene3D" id="3.30.70.100">
    <property type="match status" value="1"/>
</dbReference>
<dbReference type="GO" id="GO:0012505">
    <property type="term" value="C:endomembrane system"/>
    <property type="evidence" value="ECO:0007669"/>
    <property type="project" value="UniProtKB-SubCell"/>
</dbReference>
<dbReference type="CDD" id="cd00371">
    <property type="entry name" value="HMA"/>
    <property type="match status" value="1"/>
</dbReference>
<evidence type="ECO:0000256" key="14">
    <source>
        <dbReference type="ARBA" id="ARBA00023136"/>
    </source>
</evidence>
<evidence type="ECO:0000256" key="7">
    <source>
        <dbReference type="ARBA" id="ARBA00022692"/>
    </source>
</evidence>
<feature type="transmembrane region" description="Helical" evidence="19">
    <location>
        <begin position="280"/>
        <end position="298"/>
    </location>
</feature>
<evidence type="ECO:0000313" key="22">
    <source>
        <dbReference type="Proteomes" id="UP000018688"/>
    </source>
</evidence>
<dbReference type="PANTHER" id="PTHR43520:SF8">
    <property type="entry name" value="P-TYPE CU(+) TRANSPORTER"/>
    <property type="match status" value="1"/>
</dbReference>
<dbReference type="HOGENOM" id="CLU_001771_0_3_7"/>
<keyword evidence="11" id="KW-1278">Translocase</keyword>
<evidence type="ECO:0000256" key="13">
    <source>
        <dbReference type="ARBA" id="ARBA00023065"/>
    </source>
</evidence>
<dbReference type="PANTHER" id="PTHR43520">
    <property type="entry name" value="ATP7, ISOFORM B"/>
    <property type="match status" value="1"/>
</dbReference>
<evidence type="ECO:0000256" key="1">
    <source>
        <dbReference type="ARBA" id="ARBA00004127"/>
    </source>
</evidence>
<keyword evidence="10 19" id="KW-0067">ATP-binding</keyword>
<feature type="transmembrane region" description="Helical" evidence="19">
    <location>
        <begin position="257"/>
        <end position="274"/>
    </location>
</feature>
<keyword evidence="13" id="KW-0406">Ion transport</keyword>
<dbReference type="PRINTS" id="PR00119">
    <property type="entry name" value="CATATPASE"/>
</dbReference>
<dbReference type="GO" id="GO:0016887">
    <property type="term" value="F:ATP hydrolysis activity"/>
    <property type="evidence" value="ECO:0007669"/>
    <property type="project" value="InterPro"/>
</dbReference>
<dbReference type="GO" id="GO:0043682">
    <property type="term" value="F:P-type divalent copper transporter activity"/>
    <property type="evidence" value="ECO:0007669"/>
    <property type="project" value="UniProtKB-EC"/>
</dbReference>